<protein>
    <recommendedName>
        <fullName evidence="4">Flippase-like domain-containing protein</fullName>
    </recommendedName>
</protein>
<evidence type="ECO:0008006" key="4">
    <source>
        <dbReference type="Google" id="ProtNLM"/>
    </source>
</evidence>
<comment type="caution">
    <text evidence="2">The sequence shown here is derived from an EMBL/GenBank/DDBJ whole genome shotgun (WGS) entry which is preliminary data.</text>
</comment>
<keyword evidence="3" id="KW-1185">Reference proteome</keyword>
<feature type="transmembrane region" description="Helical" evidence="1">
    <location>
        <begin position="123"/>
        <end position="144"/>
    </location>
</feature>
<dbReference type="EMBL" id="JBHPEI010000018">
    <property type="protein sequence ID" value="MFC1799630.1"/>
    <property type="molecule type" value="Genomic_DNA"/>
</dbReference>
<keyword evidence="1" id="KW-0472">Membrane</keyword>
<feature type="transmembrane region" description="Helical" evidence="1">
    <location>
        <begin position="42"/>
        <end position="59"/>
    </location>
</feature>
<name>A0ABV6YNI9_UNCEI</name>
<feature type="transmembrane region" description="Helical" evidence="1">
    <location>
        <begin position="193"/>
        <end position="216"/>
    </location>
</feature>
<keyword evidence="1" id="KW-1133">Transmembrane helix</keyword>
<sequence>MKPVLRKTIGVAVAGVILFFIIRSLVSSLAELETIRFSVRPWRIVASFLMLAVLFPVYGRLWQYILAKMGYAIAYRQSMRIWFLSQAGRYVPGKIWFALGRIYLCERAGVPRGAATVAMGLELALVLASAIVAFGIAALVSPALARREYLVGLILVPVVIAAVHPAVIRWALKKVKRLPADFDLSYPDILKILGLYVICWGIYGVGFHLIGTAFWVSGAPPGFHSSGAAVVTEMIGVNSIAWAGGLLSVVTPAGLGVREGISGVLLSGLVEKPYPSLIPLVARLWVTVAELGTIGILLLARDSK</sequence>
<feature type="transmembrane region" description="Helical" evidence="1">
    <location>
        <begin position="150"/>
        <end position="172"/>
    </location>
</feature>
<organism evidence="2 3">
    <name type="scientific">Eiseniibacteriota bacterium</name>
    <dbReference type="NCBI Taxonomy" id="2212470"/>
    <lineage>
        <taxon>Bacteria</taxon>
        <taxon>Candidatus Eiseniibacteriota</taxon>
    </lineage>
</organism>
<evidence type="ECO:0000313" key="3">
    <source>
        <dbReference type="Proteomes" id="UP001594288"/>
    </source>
</evidence>
<reference evidence="2 3" key="1">
    <citation type="submission" date="2024-09" db="EMBL/GenBank/DDBJ databases">
        <authorList>
            <person name="D'Angelo T."/>
        </authorList>
    </citation>
    <scope>NUCLEOTIDE SEQUENCE [LARGE SCALE GENOMIC DNA]</scope>
    <source>
        <strain evidence="2">SAG AM-311-F02</strain>
    </source>
</reference>
<accession>A0ABV6YNI9</accession>
<feature type="transmembrane region" description="Helical" evidence="1">
    <location>
        <begin position="9"/>
        <end position="30"/>
    </location>
</feature>
<gene>
    <name evidence="2" type="ORF">ACFL2Z_01805</name>
</gene>
<feature type="transmembrane region" description="Helical" evidence="1">
    <location>
        <begin position="277"/>
        <end position="300"/>
    </location>
</feature>
<dbReference type="Proteomes" id="UP001594288">
    <property type="component" value="Unassembled WGS sequence"/>
</dbReference>
<evidence type="ECO:0000313" key="2">
    <source>
        <dbReference type="EMBL" id="MFC1799630.1"/>
    </source>
</evidence>
<evidence type="ECO:0000256" key="1">
    <source>
        <dbReference type="SAM" id="Phobius"/>
    </source>
</evidence>
<proteinExistence type="predicted"/>
<keyword evidence="1" id="KW-0812">Transmembrane</keyword>